<dbReference type="PANTHER" id="PTHR12358:SF54">
    <property type="entry name" value="SPHINGOSINE KINASE RELATED PROTEIN"/>
    <property type="match status" value="1"/>
</dbReference>
<dbReference type="PROSITE" id="PS50146">
    <property type="entry name" value="DAGK"/>
    <property type="match status" value="1"/>
</dbReference>
<accession>C4G989</accession>
<dbReference type="InterPro" id="IPR001206">
    <property type="entry name" value="Diacylglycerol_kinase_cat_dom"/>
</dbReference>
<evidence type="ECO:0000259" key="9">
    <source>
        <dbReference type="PROSITE" id="PS50146"/>
    </source>
</evidence>
<dbReference type="GO" id="GO:0005524">
    <property type="term" value="F:ATP binding"/>
    <property type="evidence" value="ECO:0007669"/>
    <property type="project" value="UniProtKB-KW"/>
</dbReference>
<dbReference type="EC" id="2.7.1.-" evidence="10"/>
<protein>
    <submittedName>
        <fullName evidence="10">Lipid kinase, YegS/Rv2252/BmrU family</fullName>
        <ecNumber evidence="10">2.7.1.-</ecNumber>
    </submittedName>
</protein>
<comment type="similarity">
    <text evidence="2">Belongs to the diacylglycerol/lipid kinase family.</text>
</comment>
<dbReference type="InterPro" id="IPR050187">
    <property type="entry name" value="Lipid_Phosphate_FormReg"/>
</dbReference>
<dbReference type="InterPro" id="IPR016064">
    <property type="entry name" value="NAD/diacylglycerol_kinase_sf"/>
</dbReference>
<keyword evidence="7" id="KW-0443">Lipid metabolism</keyword>
<dbReference type="EMBL" id="ACIP02000001">
    <property type="protein sequence ID" value="EEP29186.1"/>
    <property type="molecule type" value="Genomic_DNA"/>
</dbReference>
<keyword evidence="8" id="KW-1208">Phospholipid metabolism</keyword>
<dbReference type="GO" id="GO:0016301">
    <property type="term" value="F:kinase activity"/>
    <property type="evidence" value="ECO:0007669"/>
    <property type="project" value="UniProtKB-KW"/>
</dbReference>
<evidence type="ECO:0000313" key="10">
    <source>
        <dbReference type="EMBL" id="EEP29186.1"/>
    </source>
</evidence>
<dbReference type="STRING" id="626523.GCWU000342_00540"/>
<keyword evidence="7" id="KW-0594">Phospholipid biosynthesis</keyword>
<dbReference type="eggNOG" id="COG1597">
    <property type="taxonomic scope" value="Bacteria"/>
</dbReference>
<evidence type="ECO:0000256" key="3">
    <source>
        <dbReference type="ARBA" id="ARBA00022679"/>
    </source>
</evidence>
<dbReference type="Proteomes" id="UP000003494">
    <property type="component" value="Unassembled WGS sequence"/>
</dbReference>
<keyword evidence="7" id="KW-0444">Lipid biosynthesis</keyword>
<dbReference type="AlphaFoldDB" id="C4G989"/>
<comment type="cofactor">
    <cofactor evidence="1">
        <name>Mg(2+)</name>
        <dbReference type="ChEBI" id="CHEBI:18420"/>
    </cofactor>
</comment>
<comment type="caution">
    <text evidence="10">The sequence shown here is derived from an EMBL/GenBank/DDBJ whole genome shotgun (WGS) entry which is preliminary data.</text>
</comment>
<dbReference type="RefSeq" id="WP_006905574.1">
    <property type="nucleotide sequence ID" value="NZ_GG665866.1"/>
</dbReference>
<evidence type="ECO:0000256" key="2">
    <source>
        <dbReference type="ARBA" id="ARBA00005983"/>
    </source>
</evidence>
<evidence type="ECO:0000256" key="6">
    <source>
        <dbReference type="ARBA" id="ARBA00022840"/>
    </source>
</evidence>
<keyword evidence="6" id="KW-0067">ATP-binding</keyword>
<evidence type="ECO:0000256" key="5">
    <source>
        <dbReference type="ARBA" id="ARBA00022777"/>
    </source>
</evidence>
<evidence type="ECO:0000256" key="1">
    <source>
        <dbReference type="ARBA" id="ARBA00001946"/>
    </source>
</evidence>
<evidence type="ECO:0000256" key="4">
    <source>
        <dbReference type="ARBA" id="ARBA00022741"/>
    </source>
</evidence>
<dbReference type="SMART" id="SM00046">
    <property type="entry name" value="DAGKc"/>
    <property type="match status" value="1"/>
</dbReference>
<dbReference type="Gene3D" id="2.60.200.40">
    <property type="match status" value="1"/>
</dbReference>
<dbReference type="InterPro" id="IPR017438">
    <property type="entry name" value="ATP-NAD_kinase_N"/>
</dbReference>
<sequence>MFYFIANIHSRSGQSMKAWEKISHRLNEREVSAQIHMTRFAGHAVQLADQLSDQAAADFDRCGLRSTIVAVGGDGTFNEVINGMHDFDKVNLAMIPLGSGNDLGRGLGITNKDPLARLEDILTDCHDRERAAESESRVRRMDLGRVELDDGNSRLFAISCGMGFDAAVCRGVDHMYMKGILNKLHLGRLSYLTKTLQTILSMPLYRGRVFYRKEKGRSCLEVENMIFVAAMNQAAEGGGVPMYPGANAFDGKFGICLADSVPRLLALIMLPGFLFRMHKILPGVHQIETKSLQIHMEEALPVHSDGEDLGMHRKIRITCLPGKLRIFI</sequence>
<dbReference type="Pfam" id="PF00781">
    <property type="entry name" value="DAGK_cat"/>
    <property type="match status" value="1"/>
</dbReference>
<keyword evidence="4" id="KW-0547">Nucleotide-binding</keyword>
<dbReference type="SUPFAM" id="SSF111331">
    <property type="entry name" value="NAD kinase/diacylglycerol kinase-like"/>
    <property type="match status" value="1"/>
</dbReference>
<dbReference type="Pfam" id="PF19279">
    <property type="entry name" value="YegS_C"/>
    <property type="match status" value="1"/>
</dbReference>
<feature type="domain" description="DAGKc" evidence="9">
    <location>
        <begin position="1"/>
        <end position="150"/>
    </location>
</feature>
<reference evidence="10" key="1">
    <citation type="submission" date="2009-04" db="EMBL/GenBank/DDBJ databases">
        <authorList>
            <person name="Weinstock G."/>
            <person name="Sodergren E."/>
            <person name="Clifton S."/>
            <person name="Fulton L."/>
            <person name="Fulton B."/>
            <person name="Courtney L."/>
            <person name="Fronick C."/>
            <person name="Harrison M."/>
            <person name="Strong C."/>
            <person name="Farmer C."/>
            <person name="Delahaunty K."/>
            <person name="Markovic C."/>
            <person name="Hall O."/>
            <person name="Minx P."/>
            <person name="Tomlinson C."/>
            <person name="Mitreva M."/>
            <person name="Nelson J."/>
            <person name="Hou S."/>
            <person name="Wollam A."/>
            <person name="Pepin K.H."/>
            <person name="Johnson M."/>
            <person name="Bhonagiri V."/>
            <person name="Nash W.E."/>
            <person name="Warren W."/>
            <person name="Chinwalla A."/>
            <person name="Mardis E.R."/>
            <person name="Wilson R.K."/>
        </authorList>
    </citation>
    <scope>NUCLEOTIDE SEQUENCE [LARGE SCALE GENOMIC DNA]</scope>
    <source>
        <strain evidence="10">DSM 14600</strain>
    </source>
</reference>
<dbReference type="Gene3D" id="3.40.50.10330">
    <property type="entry name" value="Probable inorganic polyphosphate/atp-NAD kinase, domain 1"/>
    <property type="match status" value="1"/>
</dbReference>
<organism evidence="10 11">
    <name type="scientific">Shuttleworthella satelles DSM 14600</name>
    <dbReference type="NCBI Taxonomy" id="626523"/>
    <lineage>
        <taxon>Bacteria</taxon>
        <taxon>Bacillati</taxon>
        <taxon>Bacillota</taxon>
        <taxon>Clostridia</taxon>
        <taxon>Lachnospirales</taxon>
        <taxon>Lachnospiraceae</taxon>
        <taxon>Shuttleworthella</taxon>
    </lineage>
</organism>
<gene>
    <name evidence="10" type="ORF">GCWU000342_00540</name>
</gene>
<keyword evidence="11" id="KW-1185">Reference proteome</keyword>
<evidence type="ECO:0000256" key="8">
    <source>
        <dbReference type="ARBA" id="ARBA00023264"/>
    </source>
</evidence>
<evidence type="ECO:0000256" key="7">
    <source>
        <dbReference type="ARBA" id="ARBA00023209"/>
    </source>
</evidence>
<proteinExistence type="inferred from homology"/>
<keyword evidence="5 10" id="KW-0418">Kinase</keyword>
<evidence type="ECO:0000313" key="11">
    <source>
        <dbReference type="Proteomes" id="UP000003494"/>
    </source>
</evidence>
<dbReference type="GO" id="GO:0008654">
    <property type="term" value="P:phospholipid biosynthetic process"/>
    <property type="evidence" value="ECO:0007669"/>
    <property type="project" value="UniProtKB-KW"/>
</dbReference>
<dbReference type="HOGENOM" id="CLU_045532_0_2_9"/>
<name>C4G989_9FIRM</name>
<dbReference type="PANTHER" id="PTHR12358">
    <property type="entry name" value="SPHINGOSINE KINASE"/>
    <property type="match status" value="1"/>
</dbReference>
<keyword evidence="3 10" id="KW-0808">Transferase</keyword>
<dbReference type="InterPro" id="IPR045540">
    <property type="entry name" value="YegS/DAGK_C"/>
</dbReference>